<dbReference type="Gene3D" id="3.30.560.10">
    <property type="entry name" value="Glucose Oxidase, domain 3"/>
    <property type="match status" value="1"/>
</dbReference>
<evidence type="ECO:0000313" key="8">
    <source>
        <dbReference type="Proteomes" id="UP000324917"/>
    </source>
</evidence>
<comment type="cofactor">
    <cofactor evidence="1 5">
        <name>FAD</name>
        <dbReference type="ChEBI" id="CHEBI:57692"/>
    </cofactor>
</comment>
<feature type="binding site" evidence="5">
    <location>
        <begin position="453"/>
        <end position="454"/>
    </location>
    <ligand>
        <name>FAD</name>
        <dbReference type="ChEBI" id="CHEBI:57692"/>
    </ligand>
</feature>
<dbReference type="RefSeq" id="WP_149985637.1">
    <property type="nucleotide sequence ID" value="NZ_BHVP01000007.1"/>
</dbReference>
<dbReference type="EMBL" id="BHVP01000007">
    <property type="protein sequence ID" value="GCA73799.1"/>
    <property type="molecule type" value="Genomic_DNA"/>
</dbReference>
<comment type="caution">
    <text evidence="7">The sequence shown here is derived from an EMBL/GenBank/DDBJ whole genome shotgun (WGS) entry which is preliminary data.</text>
</comment>
<protein>
    <submittedName>
        <fullName evidence="7">Oxygen-dependent choline dehydrogenase</fullName>
        <ecNumber evidence="7">1.1.99.1</ecNumber>
    </submittedName>
</protein>
<dbReference type="Proteomes" id="UP000324917">
    <property type="component" value="Unassembled WGS sequence"/>
</dbReference>
<dbReference type="GO" id="GO:0008812">
    <property type="term" value="F:choline dehydrogenase activity"/>
    <property type="evidence" value="ECO:0007669"/>
    <property type="project" value="UniProtKB-EC"/>
</dbReference>
<dbReference type="GO" id="GO:0050660">
    <property type="term" value="F:flavin adenine dinucleotide binding"/>
    <property type="evidence" value="ECO:0007669"/>
    <property type="project" value="InterPro"/>
</dbReference>
<dbReference type="InterPro" id="IPR036188">
    <property type="entry name" value="FAD/NAD-bd_sf"/>
</dbReference>
<keyword evidence="4 5" id="KW-0274">FAD</keyword>
<sequence>MMSEGTFDYIVIGAGTTGCVLANRLTANPDTNLLLLEAGDTDDRPDFRNSALRSFFGTWYSDADWQYLSEKETYLGGRQIPITQGKVMGGGSSVNGMIHVRGSRHDYDYWNYLGNEGWSYEDVLPYFKKSEDYAGGVSEYHGVGGPIHVVDHTNLTTAAQAFLRGAVEIGYKTPPADFNGAEMVNRAGAYQFAHTKEGKRCNTVVGYILPILNRPNLTIKMKAQVTRLLFEGKRAVGVEYLQEGTPHQARAEREVLLSAGAFVSPKLLMLSGIGPADHLKSHGIDVLVELPGVGKNLQDHTLVRMGYECQVPQPAPEVITEVGFFTHSRGQMSNTAPDLQFLFSTFLFSDQAEGGVFIGGTHFLCCPTLLRPMSTGEVTLRSNNPLDLARVRTNYMQCDSDLEVLLKGIEIARNLMNTKAMSELGLKELTPGPELTTKQELSQHIRDYCFTEWHPTSTCKMGRDATSVVDPQLRVYGVQGLRVADASIMPAIVSGNTNAPCIMIGEKASDMIVNG</sequence>
<proteinExistence type="inferred from homology"/>
<reference evidence="7 8" key="1">
    <citation type="submission" date="2018-09" db="EMBL/GenBank/DDBJ databases">
        <title>Evolutionary history of phycoerythrin pigmentation in the water bloom-forming cyanobacterium Microcystis aeruginosa.</title>
        <authorList>
            <person name="Tanabe Y."/>
            <person name="Tanabe Y."/>
            <person name="Yamaguchi H."/>
        </authorList>
    </citation>
    <scope>NUCLEOTIDE SEQUENCE [LARGE SCALE GENOMIC DNA]</scope>
    <source>
        <strain evidence="7 8">NIES-2520</strain>
    </source>
</reference>
<dbReference type="Pfam" id="PF05199">
    <property type="entry name" value="GMC_oxred_C"/>
    <property type="match status" value="1"/>
</dbReference>
<evidence type="ECO:0000256" key="4">
    <source>
        <dbReference type="ARBA" id="ARBA00022827"/>
    </source>
</evidence>
<dbReference type="InterPro" id="IPR007867">
    <property type="entry name" value="GMC_OxRtase_C"/>
</dbReference>
<dbReference type="AlphaFoldDB" id="A0A5A5RG34"/>
<dbReference type="SUPFAM" id="SSF54373">
    <property type="entry name" value="FAD-linked reductases, C-terminal domain"/>
    <property type="match status" value="1"/>
</dbReference>
<dbReference type="Gene3D" id="3.50.50.60">
    <property type="entry name" value="FAD/NAD(P)-binding domain"/>
    <property type="match status" value="1"/>
</dbReference>
<feature type="binding site" evidence="5">
    <location>
        <begin position="16"/>
        <end position="17"/>
    </location>
    <ligand>
        <name>FAD</name>
        <dbReference type="ChEBI" id="CHEBI:57692"/>
    </ligand>
</feature>
<name>A0A5A5RG34_MICAE</name>
<comment type="similarity">
    <text evidence="2">Belongs to the GMC oxidoreductase family.</text>
</comment>
<dbReference type="PANTHER" id="PTHR11552">
    <property type="entry name" value="GLUCOSE-METHANOL-CHOLINE GMC OXIDOREDUCTASE"/>
    <property type="match status" value="1"/>
</dbReference>
<evidence type="ECO:0000313" key="7">
    <source>
        <dbReference type="EMBL" id="GCA73799.1"/>
    </source>
</evidence>
<dbReference type="PANTHER" id="PTHR11552:SF147">
    <property type="entry name" value="CHOLINE DEHYDROGENASE, MITOCHONDRIAL"/>
    <property type="match status" value="1"/>
</dbReference>
<evidence type="ECO:0000259" key="6">
    <source>
        <dbReference type="PROSITE" id="PS00624"/>
    </source>
</evidence>
<dbReference type="InterPro" id="IPR012132">
    <property type="entry name" value="GMC_OxRdtase"/>
</dbReference>
<organism evidence="7 8">
    <name type="scientific">Microcystis aeruginosa NIES-2520</name>
    <dbReference type="NCBI Taxonomy" id="2303982"/>
    <lineage>
        <taxon>Bacteria</taxon>
        <taxon>Bacillati</taxon>
        <taxon>Cyanobacteriota</taxon>
        <taxon>Cyanophyceae</taxon>
        <taxon>Oscillatoriophycideae</taxon>
        <taxon>Chroococcales</taxon>
        <taxon>Microcystaceae</taxon>
        <taxon>Microcystis</taxon>
    </lineage>
</organism>
<dbReference type="InterPro" id="IPR000172">
    <property type="entry name" value="GMC_OxRdtase_N"/>
</dbReference>
<dbReference type="Pfam" id="PF00732">
    <property type="entry name" value="GMC_oxred_N"/>
    <property type="match status" value="1"/>
</dbReference>
<keyword evidence="3" id="KW-0285">Flavoprotein</keyword>
<feature type="binding site" evidence="5">
    <location>
        <position position="225"/>
    </location>
    <ligand>
        <name>FAD</name>
        <dbReference type="ChEBI" id="CHEBI:57692"/>
    </ligand>
</feature>
<evidence type="ECO:0000256" key="1">
    <source>
        <dbReference type="ARBA" id="ARBA00001974"/>
    </source>
</evidence>
<dbReference type="EC" id="1.1.99.1" evidence="7"/>
<dbReference type="PIRSF" id="PIRSF000137">
    <property type="entry name" value="Alcohol_oxidase"/>
    <property type="match status" value="1"/>
</dbReference>
<dbReference type="SUPFAM" id="SSF51905">
    <property type="entry name" value="FAD/NAD(P)-binding domain"/>
    <property type="match status" value="1"/>
</dbReference>
<keyword evidence="7" id="KW-0560">Oxidoreductase</keyword>
<evidence type="ECO:0000256" key="2">
    <source>
        <dbReference type="ARBA" id="ARBA00010790"/>
    </source>
</evidence>
<dbReference type="PROSITE" id="PS00624">
    <property type="entry name" value="GMC_OXRED_2"/>
    <property type="match status" value="1"/>
</dbReference>
<feature type="domain" description="Glucose-methanol-choline oxidoreductase N-terminal" evidence="6">
    <location>
        <begin position="260"/>
        <end position="274"/>
    </location>
</feature>
<accession>A0A5A5RG34</accession>
<evidence type="ECO:0000256" key="3">
    <source>
        <dbReference type="ARBA" id="ARBA00022630"/>
    </source>
</evidence>
<evidence type="ECO:0000256" key="5">
    <source>
        <dbReference type="PIRSR" id="PIRSR000137-2"/>
    </source>
</evidence>
<gene>
    <name evidence="7" type="primary">betA_1</name>
    <name evidence="7" type="ORF">MiTe_00619</name>
</gene>
<feature type="binding site" evidence="5">
    <location>
        <position position="87"/>
    </location>
    <ligand>
        <name>FAD</name>
        <dbReference type="ChEBI" id="CHEBI:57692"/>
    </ligand>
</feature>